<dbReference type="PANTHER" id="PTHR35342:SF5">
    <property type="entry name" value="TRICARBOXYLIC TRANSPORT PROTEIN"/>
    <property type="match status" value="1"/>
</dbReference>
<gene>
    <name evidence="3" type="ORF">MM59RIKEN_01270</name>
</gene>
<name>A0A810Q3B1_9FIRM</name>
<dbReference type="InterPro" id="IPR002823">
    <property type="entry name" value="DUF112_TM"/>
</dbReference>
<evidence type="ECO:0000313" key="3">
    <source>
        <dbReference type="EMBL" id="BCK82808.1"/>
    </source>
</evidence>
<feature type="transmembrane region" description="Helical" evidence="1">
    <location>
        <begin position="318"/>
        <end position="345"/>
    </location>
</feature>
<dbReference type="AlphaFoldDB" id="A0A810Q3B1"/>
<keyword evidence="1" id="KW-1133">Transmembrane helix</keyword>
<feature type="transmembrane region" description="Helical" evidence="1">
    <location>
        <begin position="393"/>
        <end position="410"/>
    </location>
</feature>
<feature type="transmembrane region" description="Helical" evidence="1">
    <location>
        <begin position="357"/>
        <end position="381"/>
    </location>
</feature>
<dbReference type="RefSeq" id="WP_187029089.1">
    <property type="nucleotide sequence ID" value="NZ_AP023420.1"/>
</dbReference>
<dbReference type="Proteomes" id="UP000679848">
    <property type="component" value="Chromosome"/>
</dbReference>
<keyword evidence="1" id="KW-0472">Membrane</keyword>
<feature type="domain" description="DUF112" evidence="2">
    <location>
        <begin position="27"/>
        <end position="442"/>
    </location>
</feature>
<proteinExistence type="predicted"/>
<feature type="transmembrane region" description="Helical" evidence="1">
    <location>
        <begin position="152"/>
        <end position="168"/>
    </location>
</feature>
<dbReference type="Pfam" id="PF01970">
    <property type="entry name" value="TctA"/>
    <property type="match status" value="1"/>
</dbReference>
<feature type="transmembrane region" description="Helical" evidence="1">
    <location>
        <begin position="175"/>
        <end position="196"/>
    </location>
</feature>
<feature type="transmembrane region" description="Helical" evidence="1">
    <location>
        <begin position="56"/>
        <end position="76"/>
    </location>
</feature>
<dbReference type="PANTHER" id="PTHR35342">
    <property type="entry name" value="TRICARBOXYLIC TRANSPORT PROTEIN"/>
    <property type="match status" value="1"/>
</dbReference>
<feature type="transmembrane region" description="Helical" evidence="1">
    <location>
        <begin position="208"/>
        <end position="228"/>
    </location>
</feature>
<keyword evidence="4" id="KW-1185">Reference proteome</keyword>
<feature type="transmembrane region" description="Helical" evidence="1">
    <location>
        <begin position="118"/>
        <end position="140"/>
    </location>
</feature>
<feature type="transmembrane region" description="Helical" evidence="1">
    <location>
        <begin position="23"/>
        <end position="44"/>
    </location>
</feature>
<feature type="transmembrane region" description="Helical" evidence="1">
    <location>
        <begin position="417"/>
        <end position="435"/>
    </location>
</feature>
<reference evidence="3" key="1">
    <citation type="submission" date="2020-09" db="EMBL/GenBank/DDBJ databases">
        <title>New species isolated from human feces.</title>
        <authorList>
            <person name="Kitahara M."/>
            <person name="Shigeno Y."/>
            <person name="Shime M."/>
            <person name="Matsumoto Y."/>
            <person name="Nakamura S."/>
            <person name="Motooka D."/>
            <person name="Fukuoka S."/>
            <person name="Nishikawa H."/>
            <person name="Benno Y."/>
        </authorList>
    </citation>
    <scope>NUCLEOTIDE SEQUENCE</scope>
    <source>
        <strain evidence="3">MM59</strain>
    </source>
</reference>
<feature type="transmembrane region" description="Helical" evidence="1">
    <location>
        <begin position="469"/>
        <end position="489"/>
    </location>
</feature>
<protein>
    <submittedName>
        <fullName evidence="3">Transporter</fullName>
    </submittedName>
</protein>
<evidence type="ECO:0000256" key="1">
    <source>
        <dbReference type="SAM" id="Phobius"/>
    </source>
</evidence>
<keyword evidence="1" id="KW-0812">Transmembrane</keyword>
<organism evidence="3 4">
    <name type="scientific">Pusillibacter faecalis</name>
    <dbReference type="NCBI Taxonomy" id="2714358"/>
    <lineage>
        <taxon>Bacteria</taxon>
        <taxon>Bacillati</taxon>
        <taxon>Bacillota</taxon>
        <taxon>Clostridia</taxon>
        <taxon>Eubacteriales</taxon>
        <taxon>Oscillospiraceae</taxon>
        <taxon>Pusillibacter</taxon>
    </lineage>
</organism>
<evidence type="ECO:0000259" key="2">
    <source>
        <dbReference type="Pfam" id="PF01970"/>
    </source>
</evidence>
<sequence length="509" mass="53610">MEALLSVWGYLPEAIVTYLGDPMVWVMLLAGTALGYFVGVMPGLGPTMGMALSLSIIYTLPVTQGMALLIGIFVSAVGSGGITASLINIPGTAAAAATCMDGYALVKQGRGREACGYSVFASVIGTLAATLFVFIIQPFVTTIALKFGDWETFLFCLFGLMICGSLSGDRPVKGWIAAFVGFFISMCGAESVQSVIRYNFGRSELLSGFNSTVAMLGLFGIGEVLYTLKNKQNTKVEGKAGLPIIKFQEFGRNLANIVKSSLAGIWIGFIPGIGESAACWFSYDIARRSSKKKELFGKGSPEGMIAAEVANNASSVGALIPALSLGIPGSATVAIFISAMYLMGYRPGPTLVMENPGILCGICVLFFIAALGLLGIAYLASGLTIRLLSIPESLLMPMIAVFCAVGAYGTTNTPFSLIQLAFFGVLGLLMKVYHYPIAPLVLGMLVGNTADTCLRRALTQYADNIGGMILRPFGLGVMVALILVFILSIRSDKKSKAASKESSGKQPVE</sequence>
<accession>A0A810Q3B1</accession>
<dbReference type="KEGG" id="pfaa:MM59RIKEN_01270"/>
<feature type="transmembrane region" description="Helical" evidence="1">
    <location>
        <begin position="82"/>
        <end position="106"/>
    </location>
</feature>
<evidence type="ECO:0000313" key="4">
    <source>
        <dbReference type="Proteomes" id="UP000679848"/>
    </source>
</evidence>
<dbReference type="EMBL" id="AP023420">
    <property type="protein sequence ID" value="BCK82808.1"/>
    <property type="molecule type" value="Genomic_DNA"/>
</dbReference>